<dbReference type="SUPFAM" id="SSF48452">
    <property type="entry name" value="TPR-like"/>
    <property type="match status" value="1"/>
</dbReference>
<dbReference type="OrthoDB" id="5406098at2"/>
<dbReference type="Proteomes" id="UP000198639">
    <property type="component" value="Unassembled WGS sequence"/>
</dbReference>
<keyword evidence="2" id="KW-0812">Transmembrane</keyword>
<feature type="compositionally biased region" description="Low complexity" evidence="1">
    <location>
        <begin position="137"/>
        <end position="165"/>
    </location>
</feature>
<keyword evidence="2" id="KW-0472">Membrane</keyword>
<dbReference type="Gene3D" id="1.25.40.10">
    <property type="entry name" value="Tetratricopeptide repeat domain"/>
    <property type="match status" value="2"/>
</dbReference>
<proteinExistence type="predicted"/>
<feature type="region of interest" description="Disordered" evidence="1">
    <location>
        <begin position="120"/>
        <end position="176"/>
    </location>
</feature>
<dbReference type="EMBL" id="FOLD01000049">
    <property type="protein sequence ID" value="SFD95273.1"/>
    <property type="molecule type" value="Genomic_DNA"/>
</dbReference>
<reference evidence="4" key="1">
    <citation type="submission" date="2016-10" db="EMBL/GenBank/DDBJ databases">
        <authorList>
            <person name="Varghese N."/>
            <person name="Submissions S."/>
        </authorList>
    </citation>
    <scope>NUCLEOTIDE SEQUENCE [LARGE SCALE GENOMIC DNA]</scope>
    <source>
        <strain evidence="4">CGMCC 1.12041</strain>
    </source>
</reference>
<dbReference type="RefSeq" id="WP_091877376.1">
    <property type="nucleotide sequence ID" value="NZ_FOLD01000049.1"/>
</dbReference>
<dbReference type="Pfam" id="PF13432">
    <property type="entry name" value="TPR_16"/>
    <property type="match status" value="1"/>
</dbReference>
<sequence>MSLINKMLQDLDARGGQPGPAAVSPEIKTVLPPERGFPWLRVALLGALVVVLGGSGYAAWRFKQTAPEPVPTPAPALVAAPLVQVPAPAPVAPAPEPEPEPVPVVPAPAPEPIAVVEKPAPAPKKVDKPVKKEAPAPRRAVVKAEPVKAPAKAAAPVRTPAPAKASASAGRVETPVQRAENGYNRALASLEDGRMTEAIGHLQGALRADPRHEASRQTLVSLLIEAKRPDEAMKQLQAALALDPRQPSLAMLLARLQIERGGPGIETLLRTLPHAAGNGEYHAFLAGALQREQRHREAADHYTAALRTSPHNGVWWMGLGMSLQAEKRNAEAADAYQKARASGTLSAELQGFVERKLKQLAK</sequence>
<evidence type="ECO:0000256" key="1">
    <source>
        <dbReference type="SAM" id="MobiDB-lite"/>
    </source>
</evidence>
<protein>
    <submittedName>
        <fullName evidence="3">MSHA biogenesis protein MshN</fullName>
    </submittedName>
</protein>
<dbReference type="InterPro" id="IPR011990">
    <property type="entry name" value="TPR-like_helical_dom_sf"/>
</dbReference>
<feature type="compositionally biased region" description="Basic and acidic residues" evidence="1">
    <location>
        <begin position="124"/>
        <end position="136"/>
    </location>
</feature>
<accession>A0A1I1WPC5</accession>
<evidence type="ECO:0000256" key="2">
    <source>
        <dbReference type="SAM" id="Phobius"/>
    </source>
</evidence>
<feature type="transmembrane region" description="Helical" evidence="2">
    <location>
        <begin position="39"/>
        <end position="60"/>
    </location>
</feature>
<gene>
    <name evidence="3" type="ORF">SAMN05216204_1491</name>
</gene>
<dbReference type="STRING" id="1164594.SAMN05216204_1491"/>
<name>A0A1I1WPC5_9BURK</name>
<dbReference type="Pfam" id="PF14559">
    <property type="entry name" value="TPR_19"/>
    <property type="match status" value="1"/>
</dbReference>
<keyword evidence="4" id="KW-1185">Reference proteome</keyword>
<dbReference type="AlphaFoldDB" id="A0A1I1WPC5"/>
<keyword evidence="2" id="KW-1133">Transmembrane helix</keyword>
<dbReference type="InterPro" id="IPR019734">
    <property type="entry name" value="TPR_rpt"/>
</dbReference>
<evidence type="ECO:0000313" key="4">
    <source>
        <dbReference type="Proteomes" id="UP000198639"/>
    </source>
</evidence>
<evidence type="ECO:0000313" key="3">
    <source>
        <dbReference type="EMBL" id="SFD95273.1"/>
    </source>
</evidence>
<dbReference type="SMART" id="SM00028">
    <property type="entry name" value="TPR"/>
    <property type="match status" value="4"/>
</dbReference>
<organism evidence="3 4">
    <name type="scientific">Massilia yuzhufengensis</name>
    <dbReference type="NCBI Taxonomy" id="1164594"/>
    <lineage>
        <taxon>Bacteria</taxon>
        <taxon>Pseudomonadati</taxon>
        <taxon>Pseudomonadota</taxon>
        <taxon>Betaproteobacteria</taxon>
        <taxon>Burkholderiales</taxon>
        <taxon>Oxalobacteraceae</taxon>
        <taxon>Telluria group</taxon>
        <taxon>Massilia</taxon>
    </lineage>
</organism>